<proteinExistence type="predicted"/>
<reference evidence="1 2" key="1">
    <citation type="journal article" date="2021" name="BMC Genomics">
        <title>Datura genome reveals duplications of psychoactive alkaloid biosynthetic genes and high mutation rate following tissue culture.</title>
        <authorList>
            <person name="Rajewski A."/>
            <person name="Carter-House D."/>
            <person name="Stajich J."/>
            <person name="Litt A."/>
        </authorList>
    </citation>
    <scope>NUCLEOTIDE SEQUENCE [LARGE SCALE GENOMIC DNA]</scope>
    <source>
        <strain evidence="1">AR-01</strain>
    </source>
</reference>
<organism evidence="1 2">
    <name type="scientific">Datura stramonium</name>
    <name type="common">Jimsonweed</name>
    <name type="synonym">Common thornapple</name>
    <dbReference type="NCBI Taxonomy" id="4076"/>
    <lineage>
        <taxon>Eukaryota</taxon>
        <taxon>Viridiplantae</taxon>
        <taxon>Streptophyta</taxon>
        <taxon>Embryophyta</taxon>
        <taxon>Tracheophyta</taxon>
        <taxon>Spermatophyta</taxon>
        <taxon>Magnoliopsida</taxon>
        <taxon>eudicotyledons</taxon>
        <taxon>Gunneridae</taxon>
        <taxon>Pentapetalae</taxon>
        <taxon>asterids</taxon>
        <taxon>lamiids</taxon>
        <taxon>Solanales</taxon>
        <taxon>Solanaceae</taxon>
        <taxon>Solanoideae</taxon>
        <taxon>Datureae</taxon>
        <taxon>Datura</taxon>
    </lineage>
</organism>
<comment type="caution">
    <text evidence="1">The sequence shown here is derived from an EMBL/GenBank/DDBJ whole genome shotgun (WGS) entry which is preliminary data.</text>
</comment>
<evidence type="ECO:0000313" key="1">
    <source>
        <dbReference type="EMBL" id="MCE5167506.1"/>
    </source>
</evidence>
<name>A0ABS8Y830_DATST</name>
<protein>
    <submittedName>
        <fullName evidence="1">Uncharacterized protein</fullName>
    </submittedName>
</protein>
<gene>
    <name evidence="1" type="ORF">HAX54_006906</name>
</gene>
<sequence length="136" mass="14572">AALAHGRFHLDKDKSAFFKPRQALPLKSGGCSTFCAALAACLWLLRLPGPSLTPHCCVRAAACACLDRFSRRTCRVRAPALTDSPALSATCQRPCPAHAQLSRESSYCVHACPAGAMRLSVATNNYNRKRGTSALQ</sequence>
<dbReference type="Proteomes" id="UP000823775">
    <property type="component" value="Unassembled WGS sequence"/>
</dbReference>
<dbReference type="EMBL" id="JACEIK010135487">
    <property type="protein sequence ID" value="MCE5167506.1"/>
    <property type="molecule type" value="Genomic_DNA"/>
</dbReference>
<feature type="non-terminal residue" evidence="1">
    <location>
        <position position="1"/>
    </location>
</feature>
<evidence type="ECO:0000313" key="2">
    <source>
        <dbReference type="Proteomes" id="UP000823775"/>
    </source>
</evidence>
<keyword evidence="2" id="KW-1185">Reference proteome</keyword>
<accession>A0ABS8Y830</accession>